<dbReference type="PRINTS" id="PR00038">
    <property type="entry name" value="HTHLUXR"/>
</dbReference>
<dbReference type="Pfam" id="PF00196">
    <property type="entry name" value="GerE"/>
    <property type="match status" value="1"/>
</dbReference>
<evidence type="ECO:0000256" key="1">
    <source>
        <dbReference type="ARBA" id="ARBA00022553"/>
    </source>
</evidence>
<dbReference type="GO" id="GO:0006355">
    <property type="term" value="P:regulation of DNA-templated transcription"/>
    <property type="evidence" value="ECO:0007669"/>
    <property type="project" value="InterPro"/>
</dbReference>
<evidence type="ECO:0000259" key="5">
    <source>
        <dbReference type="PROSITE" id="PS50110"/>
    </source>
</evidence>
<feature type="domain" description="HTH luxR-type" evidence="4">
    <location>
        <begin position="161"/>
        <end position="226"/>
    </location>
</feature>
<dbReference type="PROSITE" id="PS00622">
    <property type="entry name" value="HTH_LUXR_1"/>
    <property type="match status" value="1"/>
</dbReference>
<dbReference type="InterPro" id="IPR000792">
    <property type="entry name" value="Tscrpt_reg_LuxR_C"/>
</dbReference>
<dbReference type="SUPFAM" id="SSF52172">
    <property type="entry name" value="CheY-like"/>
    <property type="match status" value="1"/>
</dbReference>
<dbReference type="OrthoDB" id="9814495at2"/>
<dbReference type="Gene3D" id="1.10.10.10">
    <property type="entry name" value="Winged helix-like DNA-binding domain superfamily/Winged helix DNA-binding domain"/>
    <property type="match status" value="1"/>
</dbReference>
<dbReference type="SMART" id="SM00448">
    <property type="entry name" value="REC"/>
    <property type="match status" value="1"/>
</dbReference>
<dbReference type="Gene3D" id="3.40.50.2300">
    <property type="match status" value="1"/>
</dbReference>
<dbReference type="PROSITE" id="PS50043">
    <property type="entry name" value="HTH_LUXR_2"/>
    <property type="match status" value="1"/>
</dbReference>
<dbReference type="SUPFAM" id="SSF46894">
    <property type="entry name" value="C-terminal effector domain of the bipartite response regulators"/>
    <property type="match status" value="1"/>
</dbReference>
<keyword evidence="1 3" id="KW-0597">Phosphoprotein</keyword>
<dbReference type="InterPro" id="IPR051015">
    <property type="entry name" value="EvgA-like"/>
</dbReference>
<dbReference type="SMART" id="SM00421">
    <property type="entry name" value="HTH_LUXR"/>
    <property type="match status" value="1"/>
</dbReference>
<dbReference type="Pfam" id="PF00072">
    <property type="entry name" value="Response_reg"/>
    <property type="match status" value="1"/>
</dbReference>
<dbReference type="GO" id="GO:0000160">
    <property type="term" value="P:phosphorelay signal transduction system"/>
    <property type="evidence" value="ECO:0007669"/>
    <property type="project" value="InterPro"/>
</dbReference>
<keyword evidence="7" id="KW-1185">Reference proteome</keyword>
<sequence>MSHEPVMPAVTAIESVLVVDDHPLYSDALAVALRHAFPDAEIQTATTLAEGLGTLGSGFLPDLVMLDLKLPDVAGISGFARLRERLPQVPILVISALTSVEVVTALMDGGAAGFVPKDASIDDLRLALAEIRAGNRYLPLAYRRACRSAARAPRAASAQEIGRRIAELTPQQARIMRLICAGKPNKQIAYELSLAEATVKAHITALLRRLGVQNRTQAAVLIESATVDVGAGFSEADARSFLSQ</sequence>
<protein>
    <submittedName>
        <fullName evidence="6">LuxR family two component transcriptional regulator</fullName>
    </submittedName>
</protein>
<dbReference type="Proteomes" id="UP000244037">
    <property type="component" value="Unassembled WGS sequence"/>
</dbReference>
<evidence type="ECO:0000256" key="3">
    <source>
        <dbReference type="PROSITE-ProRule" id="PRU00169"/>
    </source>
</evidence>
<reference evidence="6 7" key="1">
    <citation type="submission" date="2018-04" db="EMBL/GenBank/DDBJ databases">
        <title>Genomic Encyclopedia of Archaeal and Bacterial Type Strains, Phase II (KMG-II): from individual species to whole genera.</title>
        <authorList>
            <person name="Goeker M."/>
        </authorList>
    </citation>
    <scope>NUCLEOTIDE SEQUENCE [LARGE SCALE GENOMIC DNA]</scope>
    <source>
        <strain evidence="6 7">DSM 19783</strain>
    </source>
</reference>
<dbReference type="InterPro" id="IPR036388">
    <property type="entry name" value="WH-like_DNA-bd_sf"/>
</dbReference>
<evidence type="ECO:0000313" key="7">
    <source>
        <dbReference type="Proteomes" id="UP000244037"/>
    </source>
</evidence>
<dbReference type="InterPro" id="IPR016032">
    <property type="entry name" value="Sig_transdc_resp-reg_C-effctor"/>
</dbReference>
<evidence type="ECO:0000259" key="4">
    <source>
        <dbReference type="PROSITE" id="PS50043"/>
    </source>
</evidence>
<dbReference type="PANTHER" id="PTHR45566:SF1">
    <property type="entry name" value="HTH-TYPE TRANSCRIPTIONAL REGULATOR YHJB-RELATED"/>
    <property type="match status" value="1"/>
</dbReference>
<name>A0A8E2VI04_9RHOB</name>
<dbReference type="PROSITE" id="PS50110">
    <property type="entry name" value="RESPONSE_REGULATORY"/>
    <property type="match status" value="1"/>
</dbReference>
<evidence type="ECO:0000256" key="2">
    <source>
        <dbReference type="ARBA" id="ARBA00023125"/>
    </source>
</evidence>
<proteinExistence type="predicted"/>
<evidence type="ECO:0000313" key="6">
    <source>
        <dbReference type="EMBL" id="PTW42386.1"/>
    </source>
</evidence>
<dbReference type="CDD" id="cd17535">
    <property type="entry name" value="REC_NarL-like"/>
    <property type="match status" value="1"/>
</dbReference>
<dbReference type="EMBL" id="QAYC01000022">
    <property type="protein sequence ID" value="PTW42386.1"/>
    <property type="molecule type" value="Genomic_DNA"/>
</dbReference>
<dbReference type="InterPro" id="IPR001789">
    <property type="entry name" value="Sig_transdc_resp-reg_receiver"/>
</dbReference>
<feature type="modified residue" description="4-aspartylphosphate" evidence="3">
    <location>
        <position position="67"/>
    </location>
</feature>
<keyword evidence="2" id="KW-0238">DNA-binding</keyword>
<dbReference type="InterPro" id="IPR011006">
    <property type="entry name" value="CheY-like_superfamily"/>
</dbReference>
<dbReference type="GO" id="GO:0003677">
    <property type="term" value="F:DNA binding"/>
    <property type="evidence" value="ECO:0007669"/>
    <property type="project" value="UniProtKB-KW"/>
</dbReference>
<dbReference type="CDD" id="cd06170">
    <property type="entry name" value="LuxR_C_like"/>
    <property type="match status" value="1"/>
</dbReference>
<dbReference type="PANTHER" id="PTHR45566">
    <property type="entry name" value="HTH-TYPE TRANSCRIPTIONAL REGULATOR YHJB-RELATED"/>
    <property type="match status" value="1"/>
</dbReference>
<accession>A0A8E2VI04</accession>
<dbReference type="InterPro" id="IPR058245">
    <property type="entry name" value="NreC/VraR/RcsB-like_REC"/>
</dbReference>
<comment type="caution">
    <text evidence="6">The sequence shown here is derived from an EMBL/GenBank/DDBJ whole genome shotgun (WGS) entry which is preliminary data.</text>
</comment>
<organism evidence="6 7">
    <name type="scientific">Rhodovulum kholense</name>
    <dbReference type="NCBI Taxonomy" id="453584"/>
    <lineage>
        <taxon>Bacteria</taxon>
        <taxon>Pseudomonadati</taxon>
        <taxon>Pseudomonadota</taxon>
        <taxon>Alphaproteobacteria</taxon>
        <taxon>Rhodobacterales</taxon>
        <taxon>Paracoccaceae</taxon>
        <taxon>Rhodovulum</taxon>
    </lineage>
</organism>
<gene>
    <name evidence="6" type="ORF">C8N38_1222</name>
</gene>
<dbReference type="AlphaFoldDB" id="A0A8E2VI04"/>
<feature type="domain" description="Response regulatory" evidence="5">
    <location>
        <begin position="15"/>
        <end position="132"/>
    </location>
</feature>